<evidence type="ECO:0000256" key="3">
    <source>
        <dbReference type="ARBA" id="ARBA00022989"/>
    </source>
</evidence>
<keyword evidence="3" id="KW-1133">Transmembrane helix</keyword>
<comment type="caution">
    <text evidence="5">The sequence shown here is derived from an EMBL/GenBank/DDBJ whole genome shotgun (WGS) entry which is preliminary data.</text>
</comment>
<reference evidence="5 6" key="1">
    <citation type="submission" date="2019-06" db="EMBL/GenBank/DDBJ databases">
        <authorList>
            <person name="Teng J.L.L."/>
            <person name="Lee H.H."/>
            <person name="Lau S.K.P."/>
            <person name="Woo P.C.Y."/>
        </authorList>
    </citation>
    <scope>NUCLEOTIDE SEQUENCE [LARGE SCALE GENOMIC DNA]</scope>
    <source>
        <strain evidence="5 6">HKU70</strain>
    </source>
</reference>
<protein>
    <submittedName>
        <fullName evidence="5">DoxX family protein</fullName>
    </submittedName>
</protein>
<dbReference type="AlphaFoldDB" id="A0A5C5RMW0"/>
<dbReference type="Gene3D" id="1.20.120.20">
    <property type="entry name" value="Apolipoprotein"/>
    <property type="match status" value="1"/>
</dbReference>
<reference evidence="5 6" key="2">
    <citation type="submission" date="2019-08" db="EMBL/GenBank/DDBJ databases">
        <title>Tsukamurella conjunctivitidis sp. nov., Tsukamurella assacharolytica sp. nov. and Tsukamurella sputae sp. nov. isolated from patients with conjunctivitis, bacteraemia (lymphoma) and respiratory infection (sputum) in Hong Kong.</title>
        <authorList>
            <person name="Fok K.M.N."/>
            <person name="Fong J.Y.H."/>
        </authorList>
    </citation>
    <scope>NUCLEOTIDE SEQUENCE [LARGE SCALE GENOMIC DNA]</scope>
    <source>
        <strain evidence="5 6">HKU70</strain>
    </source>
</reference>
<dbReference type="Pfam" id="PF07681">
    <property type="entry name" value="DoxX"/>
    <property type="match status" value="1"/>
</dbReference>
<sequence>MIRRIARPLLGSVFVYTGYTGLTSDPGRKADTVAPLVHKATEALPDSAVVPTSARTWVRITSGIQLGGGLLLAAGRVPRAASLALAGTLVPTTVLDHPFWEQSDPDVRREQQLHFVKNLSLLGGLLIAGFDTEGRPGLTWRARRAAERASDRVTEVTSAIGSHDDAPTWQDRAHAAHEYGAAAVDRAKPAIAGAVDKAKPAVAGAVDKAAPAINDVVEKVTPVLSEAADRARPVLADAAEKGSDQLSAASERLQAFGAEAADDATAAARTVRRKAPVFAERARAAANAAAAEGKRAVT</sequence>
<evidence type="ECO:0000313" key="5">
    <source>
        <dbReference type="EMBL" id="TWS23541.1"/>
    </source>
</evidence>
<evidence type="ECO:0000313" key="6">
    <source>
        <dbReference type="Proteomes" id="UP000319792"/>
    </source>
</evidence>
<dbReference type="Proteomes" id="UP000319792">
    <property type="component" value="Unassembled WGS sequence"/>
</dbReference>
<gene>
    <name evidence="5" type="ORF">FK268_14790</name>
</gene>
<evidence type="ECO:0000256" key="4">
    <source>
        <dbReference type="ARBA" id="ARBA00023136"/>
    </source>
</evidence>
<evidence type="ECO:0000256" key="1">
    <source>
        <dbReference type="ARBA" id="ARBA00004141"/>
    </source>
</evidence>
<organism evidence="5 6">
    <name type="scientific">Tsukamurella sputi</name>
    <dbReference type="NCBI Taxonomy" id="2591848"/>
    <lineage>
        <taxon>Bacteria</taxon>
        <taxon>Bacillati</taxon>
        <taxon>Actinomycetota</taxon>
        <taxon>Actinomycetes</taxon>
        <taxon>Mycobacteriales</taxon>
        <taxon>Tsukamurellaceae</taxon>
        <taxon>Tsukamurella</taxon>
    </lineage>
</organism>
<keyword evidence="2" id="KW-0812">Transmembrane</keyword>
<name>A0A5C5RMW0_9ACTN</name>
<keyword evidence="4" id="KW-0472">Membrane</keyword>
<dbReference type="EMBL" id="VIGV01000004">
    <property type="protein sequence ID" value="TWS23541.1"/>
    <property type="molecule type" value="Genomic_DNA"/>
</dbReference>
<proteinExistence type="predicted"/>
<dbReference type="OrthoDB" id="329282at2"/>
<comment type="subcellular location">
    <subcellularLocation>
        <location evidence="1">Membrane</location>
        <topology evidence="1">Multi-pass membrane protein</topology>
    </subcellularLocation>
</comment>
<evidence type="ECO:0000256" key="2">
    <source>
        <dbReference type="ARBA" id="ARBA00022692"/>
    </source>
</evidence>
<dbReference type="InterPro" id="IPR032808">
    <property type="entry name" value="DoxX"/>
</dbReference>
<keyword evidence="6" id="KW-1185">Reference proteome</keyword>
<accession>A0A5C5RMW0</accession>
<dbReference type="RefSeq" id="WP_146435350.1">
    <property type="nucleotide sequence ID" value="NZ_VIGV01000004.1"/>
</dbReference>
<dbReference type="GO" id="GO:0016020">
    <property type="term" value="C:membrane"/>
    <property type="evidence" value="ECO:0007669"/>
    <property type="project" value="UniProtKB-SubCell"/>
</dbReference>